<dbReference type="EMBL" id="JXXN02000876">
    <property type="protein sequence ID" value="THD26070.1"/>
    <property type="molecule type" value="Genomic_DNA"/>
</dbReference>
<gene>
    <name evidence="3" type="ORF">D915_003222</name>
</gene>
<keyword evidence="1" id="KW-0175">Coiled coil</keyword>
<protein>
    <submittedName>
        <fullName evidence="3">Uncharacterized protein</fullName>
    </submittedName>
</protein>
<feature type="compositionally biased region" description="Polar residues" evidence="2">
    <location>
        <begin position="752"/>
        <end position="788"/>
    </location>
</feature>
<evidence type="ECO:0000256" key="1">
    <source>
        <dbReference type="SAM" id="Coils"/>
    </source>
</evidence>
<feature type="compositionally biased region" description="Polar residues" evidence="2">
    <location>
        <begin position="332"/>
        <end position="344"/>
    </location>
</feature>
<feature type="region of interest" description="Disordered" evidence="2">
    <location>
        <begin position="278"/>
        <end position="361"/>
    </location>
</feature>
<dbReference type="Proteomes" id="UP000230066">
    <property type="component" value="Unassembled WGS sequence"/>
</dbReference>
<feature type="coiled-coil region" evidence="1">
    <location>
        <begin position="3870"/>
        <end position="3897"/>
    </location>
</feature>
<comment type="caution">
    <text evidence="3">The sequence shown here is derived from an EMBL/GenBank/DDBJ whole genome shotgun (WGS) entry which is preliminary data.</text>
</comment>
<accession>A0A4E0S2J9</accession>
<feature type="region of interest" description="Disordered" evidence="2">
    <location>
        <begin position="107"/>
        <end position="188"/>
    </location>
</feature>
<feature type="compositionally biased region" description="Polar residues" evidence="2">
    <location>
        <begin position="300"/>
        <end position="319"/>
    </location>
</feature>
<feature type="compositionally biased region" description="Polar residues" evidence="2">
    <location>
        <begin position="161"/>
        <end position="170"/>
    </location>
</feature>
<feature type="compositionally biased region" description="Polar residues" evidence="2">
    <location>
        <begin position="107"/>
        <end position="138"/>
    </location>
</feature>
<evidence type="ECO:0000313" key="3">
    <source>
        <dbReference type="EMBL" id="THD26070.1"/>
    </source>
</evidence>
<keyword evidence="4" id="KW-1185">Reference proteome</keyword>
<evidence type="ECO:0000256" key="2">
    <source>
        <dbReference type="SAM" id="MobiDB-lite"/>
    </source>
</evidence>
<name>A0A4E0S2J9_FASHE</name>
<sequence length="4153" mass="460700">MKRKFHPRQRLSRTDNAFILRCTVHPRSIKYSRSIITSICGAPGSDPELTQSSSDEVVLEASFLSKTMNCSKLPYVVNTPIRPAALLANDTNKNELALDLSEVIAEQQSETSETATVPSPQSTVSVEVSDGQIASSRSGLDPTLCSEEFDSPQMEGGLGGSSSQPNSNMGGNTGEMGVQRKSTSDTEDIKGLMKTEIFRHFRADMQKQADCVASSLDEDKVCGIKTNNCLSKKPPSVQNCSRVLANGGDKNDLDVLWEPLHLSQDLSGSSLNQLRPLVSDRTQSDKQSESRNGGTDYKSDQVTQNTQGRSILNTISTVGIQEKRRRRRRQITTDTVSGADSSHSVLEHEEKTTTASVTPISQDESTNQLRYVCRILQSDSPSVNEIRMALPSVRALAHDQTLLTNESRGLTIAINDLVNRLQRACETCSSQESINLPSEERKTILEALQASKLLQPEGSALQMTEVIQNGSLSIPLSHWGEQPALDKTQIQKEIATVVDFILEAASGTNIDKNAYKQIRQHMNMLIHEADNPYSVLVAEMAAPSTVIQSLDRFINRMDKEFRNTENFEIDMKTHNVMSDLVARLTPLITSFDPQSIEFGLQTLYDAAVGPEAFRTHQIKMDHFTCTSVLRALELAVREHQLSRDEPHSSISGPKNLWPVVTHLINRLCDDLASQVSDYQADCSILDSKEGILVQHILLGTLSDHGVVRSPEEGETDSAFFQFCSKHSDADMNNHYSVRSPELLSPISELCTPDTSTYDTENTAPEATNVSPRNPSQPLHFSPSQLSESDYSEEQGGRPAESTEKVTPKTNCSVTDPKKSLLSMEALSGESETVRNGEDASTGLSQQHSGEITVPISRSTARQLASYLRSRLLDNLASRQAQSLNHDISKSLDHLSTVVDQSLAKIKTEDHIDLSVHSIKEIEVFLASDDTPYARILKRSLQPQIAVFATKELLTDRSDTVEHNAGNFTVKSTMEKPLDLSVLAMDTTNKVGHYLTVDEVKHLAKMILHCTKSESQIHLPDDITEMVCNWLQSPRPVLITDVIASRLQQAAQAISEKVCTPLNLRKAFHEQKKSSAPPDFPAEEDESLSGLIKSSDSRKLFDEHNLTQLTRVVETIGSLVAIGIDWKTCDTEDKQDIAQCVQLLGNMYPELNFPKNVSIENISEIWPLVSSTVENLPNLPDYARQWNDAKDVLMSHAETEGAQLTDALEAAQLADTITASVIRLVSQPNCRSFMPTQSVAALELAQRLAQTAQSNTPVELQPFEREILKAITRTLFDGESSGPEVDQTSEMNWSIVQGLLSELTDSASVNEHGELCLLPSTCLTLLRELPKCSPGNKNQQDVILVRSQLIRMLSEGRKTTQHSTIQRWKSAVSRILPSLSLDSSYASATKNLIEIVAELHAEPNSVTPLAVRESVVECINQSLPAANKDPKQLIRLARATQLLRSNIPLKNADIVGIVEEVNKPISTTAVSSNQTHLAAAHIRAFLTVKRTPDESGMIEVNASDCAQLAESTLVLTNSKEAKEEGFDGQIIQSFKEQMLIGAVSGKGTRLPVTIMEKMKSRVDQIRSKLISKQDEQTLTASMFGGSQGQDTFESYVQGHLQRYILDERISLQAWHSVRELASLIPGFSVSRDWKQAEHSVKMTLARVLIHTEDGEFFDIMQKSIAISFLNLMRMWLGSSEQSVDFWTSADGYTFAFVLGQLASRNSSTKREPDREIISSVSHLLSRLSETGRLSTDPDLRLHLLQILQAQYGRLKSELLLKMDPKLWTDLIYCGSQDDPQSAIQTTQKCASLVALITTIVNLHDDDANDTSLESKQCEGLITCVLNTLETAEWAVTRGNLEKLCRLLGDNNEAERRNSLSEATRINRLEVIEEVEVSLLILNTGMINDRTEALTLFTQLTGLERFIHSAESASPKELRVLKNILVCLLASSSDVFPFYLEPNLKNRVIDLVQQVGEVCRETVKHITQSALAILQNDLSDRSESCHTKSNQFVRTSTPLSCSSKPEKDVTVATENIILTDLEKTQVANAITMALASGYSIRPKQAKLLSQLLLRLQSDEIAPIVLTHSEVTTATELLNSVLSDDSSTKTATSLVQTNKMLGEDNSSSVLDDILLATDPILLPENALQLNSSLTLALQYPLVQQELSLDERRSIDAVKRRLLFAALKRQTINVSHAQPVLQRIGHLIRAEQPDRETDTVIRRLEKLTQSSMTLKEAPFEESQHVDPETSELLHQCLYEQLRVRPTTLSTTLPVMSVITELEAANESATSMEYLNEDFRQSYASFSLSPNELRTVTEFLRHGNSSTTHHVPNNPAFIRPSEKITALLLIRYAADGESIWPSESRLLLSALETLAVSNAVTGEFIASELAGLKANLLSSADLEESVQNLYEGSGFTPSELEINKLKALSTLVASEVDEEVYRLISRLQIETKGHSLSRTSRVDREQVAELCRIFLLYLCSKPVPKLHELALMNRVACGLSMDPSDPDLLTLVWAMCSSSIRFSDPDAEMSCPIAISQVTRSVPAFIPDLLEQALSQGQTHLSFRPNGALLVSNILNFLALLDFQPGCDRLVPKWSSHLKRLALQILYSALLDHSIRLDVRSRALLSIAYKYYRSTLTDVSQDMVDVADEALRGKTALKELDAPHRARVAECLCVALASPMRYNLSPVRAGFIASLTEALQLTGRQVTFDAADMQLVCETVHSLSDLENKVRICPSDTFTILSCLQNTEQFLDLYEQTGPEHAVLTRRDAAVMGAALEVLMNVAAADPPFESWDSDDPTTISQESRSSLGLTQCFLSSLAIGACLPSPAQQSATLTQTELSLIKQLINYWKPRLLLDAQRQRTSSIRKLSVSTECDLTADITNQQLANAVQLTVIHGRVAQPQDAWLCIQTLEQLVRSPANDYISISNSQRDALRLAMCPVRTSLLPSSSSSFSTVHQADPNLLTCMTYLHRILTVSTTSAFGHRARFCVQPADVAAFATSLRILLDSFVGDLTHKEAFGVLRVMEQRMRCTAANLEAYWITQPESRAIREVLRYLYGQTGKAASDQLSRLVERMERSTMSMHNGARAIELDGHEQTQLLQSLRTHILLAPDSLPVDYGDLIDLIDYLMYARPATLTGNHLTLLQELRTSELQQLAVQMQRNSSSELWFKALLSSMNHLTGQSPSNTPALASNYLYVHPREAASLFCILNSLNACAKCVDPSLILLQSALAHCVSNGQTWTLWSALPPNSQVRVRQALGNCVDDLVERLFETHASTWSTREWASLEMARENMLRLLETNDSDLLFEGMNKLRLISLLIPGQQTSTEEAVFSRPPHISRYQPISGELSESEEPDSGSLLDALQCLEMTVLCDNVMINPEGCLEAMKAVHVLRSAPDTLQIGPQDLLLLQDLEVILFDLATQSVKKESTNTSIRFELKNLRGLPFIELENLLERIQTQWAINEVKPNENPSAGTKAENFINQDKSEQDTSKILSLEMFQSTPLSSVSTVDAAVPVEGVQQAMDRFLNLCHSRILQPEEITELTSSVDLLHRAIGPLTPRLRGYAQFSPGERNVLRNLQMATENNHGYTLSPEAAEILQTLGHRLSTLALQANQELLRNGLELWLTASVDGRFVFDDRETQKLHSALCLARDTLRKDKIRTTSEEALGIVDRVIEQFSSTVDSGIGTEITGPYCLGPAVTEVLEGAQRAHEMLSLPGSSMSGAPSSPSDWGNNCLNADGSHRQNVGNTGPESVATGENGAAKKLDTYMVKPRGNLTDSATARETEWSRTFTSDGNLSTTAENLSGFDVLSSDRNLDGQCPYRRHTFDQLTGTSFLEENQKTHLYPQPLPDSVPEEQRRLKTCEKLVEARLSQACRRVESLLAALPQTSNRSDASNDVLLDEKYKEVNRLRSEVLGLKEELARIVSQLESTEKMQRRQTQFASSMRELMDNQNKLRMQLLSERAGLFSADTSQRYRTSGEQDSNCMVRLYRSSDCLKDHSPATIAGVTTNVIHPHHSQVVLYKPIESEALDLSLTPRSRNRFSSLDRLHELIEIRRAVVAGSREELCRLNVYSSLPLRLGRGSQFQRPLLPRAAEVDGKPNTRSELTSGPRILHRLLERQRNYTKQLLGRASYEQDQNNRVLDALEERLTNLEQQVILSNPSCLKCQVRFRWVSAQAISQISQ</sequence>
<feature type="region of interest" description="Disordered" evidence="2">
    <location>
        <begin position="3708"/>
        <end position="3739"/>
    </location>
</feature>
<evidence type="ECO:0000313" key="4">
    <source>
        <dbReference type="Proteomes" id="UP000230066"/>
    </source>
</evidence>
<feature type="region of interest" description="Disordered" evidence="2">
    <location>
        <begin position="746"/>
        <end position="848"/>
    </location>
</feature>
<organism evidence="3 4">
    <name type="scientific">Fasciola hepatica</name>
    <name type="common">Liver fluke</name>
    <dbReference type="NCBI Taxonomy" id="6192"/>
    <lineage>
        <taxon>Eukaryota</taxon>
        <taxon>Metazoa</taxon>
        <taxon>Spiralia</taxon>
        <taxon>Lophotrochozoa</taxon>
        <taxon>Platyhelminthes</taxon>
        <taxon>Trematoda</taxon>
        <taxon>Digenea</taxon>
        <taxon>Plagiorchiida</taxon>
        <taxon>Echinostomata</taxon>
        <taxon>Echinostomatoidea</taxon>
        <taxon>Fasciolidae</taxon>
        <taxon>Fasciola</taxon>
    </lineage>
</organism>
<reference evidence="3" key="1">
    <citation type="submission" date="2019-03" db="EMBL/GenBank/DDBJ databases">
        <title>Improved annotation for the trematode Fasciola hepatica.</title>
        <authorList>
            <person name="Choi Y.-J."/>
            <person name="Martin J."/>
            <person name="Mitreva M."/>
        </authorList>
    </citation>
    <scope>NUCLEOTIDE SEQUENCE [LARGE SCALE GENOMIC DNA]</scope>
</reference>
<proteinExistence type="predicted"/>